<dbReference type="AlphaFoldDB" id="A0AAX6TG89"/>
<name>A0AAX6TG89_HETGA</name>
<feature type="region of interest" description="Disordered" evidence="1">
    <location>
        <begin position="1"/>
        <end position="118"/>
    </location>
</feature>
<evidence type="ECO:0000256" key="1">
    <source>
        <dbReference type="SAM" id="MobiDB-lite"/>
    </source>
</evidence>
<dbReference type="GeneID" id="106009916"/>
<accession>A0AAX6TG89</accession>
<evidence type="ECO:0000313" key="2">
    <source>
        <dbReference type="Proteomes" id="UP000694906"/>
    </source>
</evidence>
<sequence>MSVERCCGCHPEEIGRRPRRPQAKAARSLLTPLGNPRHTSLSGAQVASEAHRGPSIAPHPQARAFAPGARAARESVEKPESRETPEKGRDERRACTRPRAVRAEPLPSGGAEPRRLDASWWSPRGKRLSARSVRAPAAATVVASGVRVLGGGLTASGGWRCWKRELA</sequence>
<dbReference type="RefSeq" id="XP_021119346.1">
    <property type="nucleotide sequence ID" value="XM_021263687.1"/>
</dbReference>
<evidence type="ECO:0000313" key="3">
    <source>
        <dbReference type="RefSeq" id="XP_021119346.1"/>
    </source>
</evidence>
<feature type="compositionally biased region" description="Basic and acidic residues" evidence="1">
    <location>
        <begin position="71"/>
        <end position="94"/>
    </location>
</feature>
<dbReference type="CTD" id="154791"/>
<organism evidence="2 3">
    <name type="scientific">Heterocephalus glaber</name>
    <name type="common">Naked mole rat</name>
    <dbReference type="NCBI Taxonomy" id="10181"/>
    <lineage>
        <taxon>Eukaryota</taxon>
        <taxon>Metazoa</taxon>
        <taxon>Chordata</taxon>
        <taxon>Craniata</taxon>
        <taxon>Vertebrata</taxon>
        <taxon>Euteleostomi</taxon>
        <taxon>Mammalia</taxon>
        <taxon>Eutheria</taxon>
        <taxon>Euarchontoglires</taxon>
        <taxon>Glires</taxon>
        <taxon>Rodentia</taxon>
        <taxon>Hystricomorpha</taxon>
        <taxon>Bathyergidae</taxon>
        <taxon>Heterocephalus</taxon>
    </lineage>
</organism>
<protein>
    <submittedName>
        <fullName evidence="3">Protein FMC1 homolog isoform X1</fullName>
    </submittedName>
</protein>
<reference evidence="3" key="1">
    <citation type="submission" date="2025-08" db="UniProtKB">
        <authorList>
            <consortium name="RefSeq"/>
        </authorList>
    </citation>
    <scope>IDENTIFICATION</scope>
</reference>
<dbReference type="Proteomes" id="UP000694906">
    <property type="component" value="Unplaced"/>
</dbReference>
<keyword evidence="2" id="KW-1185">Reference proteome</keyword>
<proteinExistence type="predicted"/>
<gene>
    <name evidence="3" type="primary">Fmc1</name>
</gene>